<sequence>MKGGRILKVSQVLKEIRQKHGLTQDSLAQKLHVSRSAVARWESADLPNIANLLAISETFQISLDRLIKEDKVVKEKIIRDSRRKKWHYGILAYLLVTLIYIAYFALVHRIFMLGFLVATIFALAYESKLFLQEKKIQKN</sequence>
<name>U2JGT1_9STRE</name>
<dbReference type="Proteomes" id="UP000016617">
    <property type="component" value="Unassembled WGS sequence"/>
</dbReference>
<dbReference type="CDD" id="cd00093">
    <property type="entry name" value="HTH_XRE"/>
    <property type="match status" value="1"/>
</dbReference>
<accession>U2JGT1</accession>
<dbReference type="GO" id="GO:0003677">
    <property type="term" value="F:DNA binding"/>
    <property type="evidence" value="ECO:0007669"/>
    <property type="project" value="UniProtKB-KW"/>
</dbReference>
<protein>
    <submittedName>
        <fullName evidence="4">DNA-binding helix-turn-helix protein</fullName>
    </submittedName>
</protein>
<dbReference type="InterPro" id="IPR010982">
    <property type="entry name" value="Lambda_DNA-bd_dom_sf"/>
</dbReference>
<keyword evidence="2" id="KW-0472">Membrane</keyword>
<keyword evidence="1 4" id="KW-0238">DNA-binding</keyword>
<feature type="domain" description="HTH cro/C1-type" evidence="3">
    <location>
        <begin position="13"/>
        <end position="66"/>
    </location>
</feature>
<dbReference type="InterPro" id="IPR001387">
    <property type="entry name" value="Cro/C1-type_HTH"/>
</dbReference>
<dbReference type="PROSITE" id="PS50943">
    <property type="entry name" value="HTH_CROC1"/>
    <property type="match status" value="1"/>
</dbReference>
<organism evidence="4 5">
    <name type="scientific">Streptococcus sobrinus W1703</name>
    <dbReference type="NCBI Taxonomy" id="1227275"/>
    <lineage>
        <taxon>Bacteria</taxon>
        <taxon>Bacillati</taxon>
        <taxon>Bacillota</taxon>
        <taxon>Bacilli</taxon>
        <taxon>Lactobacillales</taxon>
        <taxon>Streptococcaceae</taxon>
        <taxon>Streptococcus</taxon>
    </lineage>
</organism>
<reference evidence="4 5" key="1">
    <citation type="submission" date="2013-06" db="EMBL/GenBank/DDBJ databases">
        <authorList>
            <person name="Weinstock G."/>
            <person name="Sodergren E."/>
            <person name="Lobos E.A."/>
            <person name="Fulton L."/>
            <person name="Fulton R."/>
            <person name="Courtney L."/>
            <person name="Fronick C."/>
            <person name="O'Laughlin M."/>
            <person name="Godfrey J."/>
            <person name="Wilson R.M."/>
            <person name="Miner T."/>
            <person name="Farmer C."/>
            <person name="Delehaunty K."/>
            <person name="Cordes M."/>
            <person name="Minx P."/>
            <person name="Tomlinson C."/>
            <person name="Chen J."/>
            <person name="Wollam A."/>
            <person name="Pepin K.H."/>
            <person name="Bhonagiri V."/>
            <person name="Zhang X."/>
            <person name="Warren W."/>
            <person name="Mitreva M."/>
            <person name="Mardis E.R."/>
            <person name="Wilson R.K."/>
        </authorList>
    </citation>
    <scope>NUCLEOTIDE SEQUENCE [LARGE SCALE GENOMIC DNA]</scope>
    <source>
        <strain evidence="4 5">W1703</strain>
    </source>
</reference>
<dbReference type="SUPFAM" id="SSF47413">
    <property type="entry name" value="lambda repressor-like DNA-binding domains"/>
    <property type="match status" value="1"/>
</dbReference>
<dbReference type="EMBL" id="AWVA01000008">
    <property type="protein sequence ID" value="ERJ79015.1"/>
    <property type="molecule type" value="Genomic_DNA"/>
</dbReference>
<dbReference type="PATRIC" id="fig|1227275.3.peg.101"/>
<evidence type="ECO:0000313" key="5">
    <source>
        <dbReference type="Proteomes" id="UP000016617"/>
    </source>
</evidence>
<evidence type="ECO:0000256" key="1">
    <source>
        <dbReference type="ARBA" id="ARBA00023125"/>
    </source>
</evidence>
<proteinExistence type="predicted"/>
<dbReference type="PANTHER" id="PTHR46558:SF15">
    <property type="entry name" value="HELIX-TURN-HELIX DOMAIN PROTEIN"/>
    <property type="match status" value="1"/>
</dbReference>
<comment type="caution">
    <text evidence="4">The sequence shown here is derived from an EMBL/GenBank/DDBJ whole genome shotgun (WGS) entry which is preliminary data.</text>
</comment>
<evidence type="ECO:0000313" key="4">
    <source>
        <dbReference type="EMBL" id="ERJ79015.1"/>
    </source>
</evidence>
<dbReference type="PANTHER" id="PTHR46558">
    <property type="entry name" value="TRACRIPTIONAL REGULATORY PROTEIN-RELATED-RELATED"/>
    <property type="match status" value="1"/>
</dbReference>
<feature type="transmembrane region" description="Helical" evidence="2">
    <location>
        <begin position="110"/>
        <end position="131"/>
    </location>
</feature>
<gene>
    <name evidence="4" type="ORF">HMPREF1557_00114</name>
</gene>
<keyword evidence="2" id="KW-1133">Transmembrane helix</keyword>
<dbReference type="Gene3D" id="1.10.260.40">
    <property type="entry name" value="lambda repressor-like DNA-binding domains"/>
    <property type="match status" value="1"/>
</dbReference>
<keyword evidence="2" id="KW-0812">Transmembrane</keyword>
<dbReference type="Pfam" id="PF01381">
    <property type="entry name" value="HTH_3"/>
    <property type="match status" value="1"/>
</dbReference>
<dbReference type="HOGENOM" id="CLU_066192_2_9_9"/>
<dbReference type="AlphaFoldDB" id="U2JGT1"/>
<evidence type="ECO:0000259" key="3">
    <source>
        <dbReference type="PROSITE" id="PS50943"/>
    </source>
</evidence>
<evidence type="ECO:0000256" key="2">
    <source>
        <dbReference type="SAM" id="Phobius"/>
    </source>
</evidence>
<feature type="transmembrane region" description="Helical" evidence="2">
    <location>
        <begin position="86"/>
        <end position="104"/>
    </location>
</feature>
<dbReference type="SMART" id="SM00530">
    <property type="entry name" value="HTH_XRE"/>
    <property type="match status" value="1"/>
</dbReference>